<organism evidence="2 3">
    <name type="scientific">Potamilus streckersoni</name>
    <dbReference type="NCBI Taxonomy" id="2493646"/>
    <lineage>
        <taxon>Eukaryota</taxon>
        <taxon>Metazoa</taxon>
        <taxon>Spiralia</taxon>
        <taxon>Lophotrochozoa</taxon>
        <taxon>Mollusca</taxon>
        <taxon>Bivalvia</taxon>
        <taxon>Autobranchia</taxon>
        <taxon>Heteroconchia</taxon>
        <taxon>Palaeoheterodonta</taxon>
        <taxon>Unionida</taxon>
        <taxon>Unionoidea</taxon>
        <taxon>Unionidae</taxon>
        <taxon>Ambleminae</taxon>
        <taxon>Lampsilini</taxon>
        <taxon>Potamilus</taxon>
    </lineage>
</organism>
<accession>A0AAE0VVE9</accession>
<comment type="caution">
    <text evidence="2">The sequence shown here is derived from an EMBL/GenBank/DDBJ whole genome shotgun (WGS) entry which is preliminary data.</text>
</comment>
<keyword evidence="1" id="KW-0732">Signal</keyword>
<feature type="signal peptide" evidence="1">
    <location>
        <begin position="1"/>
        <end position="17"/>
    </location>
</feature>
<proteinExistence type="predicted"/>
<protein>
    <submittedName>
        <fullName evidence="2">Uncharacterized protein</fullName>
    </submittedName>
</protein>
<dbReference type="EMBL" id="JAEAOA010000378">
    <property type="protein sequence ID" value="KAK3591419.1"/>
    <property type="molecule type" value="Genomic_DNA"/>
</dbReference>
<gene>
    <name evidence="2" type="ORF">CHS0354_005346</name>
</gene>
<reference evidence="2" key="2">
    <citation type="journal article" date="2021" name="Genome Biol. Evol.">
        <title>Developing a high-quality reference genome for a parasitic bivalve with doubly uniparental inheritance (Bivalvia: Unionida).</title>
        <authorList>
            <person name="Smith C.H."/>
        </authorList>
    </citation>
    <scope>NUCLEOTIDE SEQUENCE</scope>
    <source>
        <strain evidence="2">CHS0354</strain>
        <tissue evidence="2">Mantle</tissue>
    </source>
</reference>
<keyword evidence="3" id="KW-1185">Reference proteome</keyword>
<reference evidence="2" key="1">
    <citation type="journal article" date="2021" name="Genome Biol. Evol.">
        <title>A High-Quality Reference Genome for a Parasitic Bivalve with Doubly Uniparental Inheritance (Bivalvia: Unionida).</title>
        <authorList>
            <person name="Smith C.H."/>
        </authorList>
    </citation>
    <scope>NUCLEOTIDE SEQUENCE</scope>
    <source>
        <strain evidence="2">CHS0354</strain>
    </source>
</reference>
<evidence type="ECO:0000313" key="2">
    <source>
        <dbReference type="EMBL" id="KAK3591419.1"/>
    </source>
</evidence>
<name>A0AAE0VVE9_9BIVA</name>
<dbReference type="Proteomes" id="UP001195483">
    <property type="component" value="Unassembled WGS sequence"/>
</dbReference>
<feature type="chain" id="PRO_5041950753" evidence="1">
    <location>
        <begin position="18"/>
        <end position="164"/>
    </location>
</feature>
<reference evidence="2" key="3">
    <citation type="submission" date="2023-05" db="EMBL/GenBank/DDBJ databases">
        <authorList>
            <person name="Smith C.H."/>
        </authorList>
    </citation>
    <scope>NUCLEOTIDE SEQUENCE</scope>
    <source>
        <strain evidence="2">CHS0354</strain>
        <tissue evidence="2">Mantle</tissue>
    </source>
</reference>
<evidence type="ECO:0000256" key="1">
    <source>
        <dbReference type="SAM" id="SignalP"/>
    </source>
</evidence>
<sequence>MTAVAIVVIAALDFAVTMEEYSSGVHLEQNGDNCIQIEDGIDCNSSFAAGNTKFLPDKNCGKFYSREYQMPARRQFRIKYIWCYDDDSGNCDCIETYECMNFNSSFTAERTKHRPDKKYGQCIIGAIQTAVRNGVTAALDFVFIMEEYNSGVHLERNEDFMVVC</sequence>
<evidence type="ECO:0000313" key="3">
    <source>
        <dbReference type="Proteomes" id="UP001195483"/>
    </source>
</evidence>
<dbReference type="AlphaFoldDB" id="A0AAE0VVE9"/>